<accession>A0A4R4TME2</accession>
<proteinExistence type="predicted"/>
<dbReference type="AlphaFoldDB" id="A0A4R4TME2"/>
<gene>
    <name evidence="1" type="ORF">E1283_09725</name>
</gene>
<reference evidence="1 2" key="1">
    <citation type="submission" date="2019-03" db="EMBL/GenBank/DDBJ databases">
        <title>Draft genome sequences of novel Actinobacteria.</title>
        <authorList>
            <person name="Sahin N."/>
            <person name="Ay H."/>
            <person name="Saygin H."/>
        </authorList>
    </citation>
    <scope>NUCLEOTIDE SEQUENCE [LARGE SCALE GENOMIC DNA]</scope>
    <source>
        <strain evidence="1 2">DSM 41900</strain>
    </source>
</reference>
<evidence type="ECO:0000313" key="1">
    <source>
        <dbReference type="EMBL" id="TDC76482.1"/>
    </source>
</evidence>
<dbReference type="EMBL" id="SMKI01000076">
    <property type="protein sequence ID" value="TDC76482.1"/>
    <property type="molecule type" value="Genomic_DNA"/>
</dbReference>
<dbReference type="Proteomes" id="UP000295345">
    <property type="component" value="Unassembled WGS sequence"/>
</dbReference>
<comment type="caution">
    <text evidence="1">The sequence shown here is derived from an EMBL/GenBank/DDBJ whole genome shotgun (WGS) entry which is preliminary data.</text>
</comment>
<protein>
    <submittedName>
        <fullName evidence="1">Lasso RiPP family leader peptide-containing protein</fullName>
    </submittedName>
</protein>
<keyword evidence="2" id="KW-1185">Reference proteome</keyword>
<evidence type="ECO:0000313" key="2">
    <source>
        <dbReference type="Proteomes" id="UP000295345"/>
    </source>
</evidence>
<sequence>MTESVVKEPYEQPMLVEVGSFSELTAAGGIDRNDFFDSYA</sequence>
<dbReference type="NCBIfam" id="NF033521">
    <property type="entry name" value="lasso_leader_L3"/>
    <property type="match status" value="1"/>
</dbReference>
<organism evidence="1 2">
    <name type="scientific">Streptomyces hainanensis</name>
    <dbReference type="NCBI Taxonomy" id="402648"/>
    <lineage>
        <taxon>Bacteria</taxon>
        <taxon>Bacillati</taxon>
        <taxon>Actinomycetota</taxon>
        <taxon>Actinomycetes</taxon>
        <taxon>Kitasatosporales</taxon>
        <taxon>Streptomycetaceae</taxon>
        <taxon>Streptomyces</taxon>
    </lineage>
</organism>
<name>A0A4R4TME2_9ACTN</name>